<dbReference type="EMBL" id="KZ305043">
    <property type="protein sequence ID" value="PIA39643.1"/>
    <property type="molecule type" value="Genomic_DNA"/>
</dbReference>
<gene>
    <name evidence="3" type="ORF">AQUCO_02600238v1</name>
</gene>
<name>A0A2G5D809_AQUCA</name>
<dbReference type="GO" id="GO:0051787">
    <property type="term" value="F:misfolded protein binding"/>
    <property type="evidence" value="ECO:0007669"/>
    <property type="project" value="TreeGrafter"/>
</dbReference>
<dbReference type="FunFam" id="3.10.20.90:FF:000154">
    <property type="entry name" value="Large proline-rich protein BAG6"/>
    <property type="match status" value="1"/>
</dbReference>
<evidence type="ECO:0000259" key="2">
    <source>
        <dbReference type="PROSITE" id="PS50053"/>
    </source>
</evidence>
<evidence type="ECO:0000313" key="3">
    <source>
        <dbReference type="EMBL" id="PIA39643.1"/>
    </source>
</evidence>
<sequence length="946" mass="98788">MSDENSNGGASTSNLTAETESSESAVEINVKTLDSQIYRFRVERNMSVPSLKEKVASASGVPVEQQRLIFRGKVLKDDQLLSEYHVEDGDTLHLVVRQLVQSQTPSVTNSGESGVTTDNRGNDASTGTSRNRVGISHSVVLGSFNLGDQGGEGSGSDLSRIIGAVLNSIGIGNSNPIGGALNSSSGVPSNASTQPPQGVEIDATRGHIGGRSQAGNQMPAANHPSQSAQQTSPFPFRSGAVLVPSPQMPIPDALHTLSEFINRMELALSATGYWPSPSPANAEGAQGGDFPSNTRGMPTPEALSVILRRAQHLISGHAIAALSHIAERLEREGSSTDSAVRNQIQTESVQVGLAMQHLGSLLLELGRTTLTLRMGQSPAESMVNAGPAVYISPSGPNPIMVQPFPLQTSSLFGGSASSPANFGIMGSGDALRNVNIHIHAVGSRATNGEHTHQERPNGSNSGGPGSTRGLPVRNIIAAAVPSRSVNAVHSHGRTLQNNESQAVPAQSPGIVASSTTQSSVEPVSQSPSESASIPTLVAEINAQMRNILDNTRGPSGQSEDSTHHGNDQQENLAVNGAEDTGDSMTGSNSEKGEQKQPECHQHTNEGEIGGSCSLKEASPSSSTGIISSSPGGETTSTCKSEESFEEGSKSGPSHDPPGAEKAVPLGLGLGGLQPKRRSRQMRSQKNVSGTDRVPPANESQQSIACGQQFLQSLVSHGSNANASDANGPSGQLRPAFGQSMPAGRPASNDQLDAASMMSQVLNSPALNGLLAGVSQQAGIGSPNGLRNMLEQFTQSPSMRNTLNSIVQQIDGQELSNFAGMGRGQGGGIDLSRMVQQMMPIVSQALTRTPTIPEPYGLDSGEQRLSDMGGEIRDDRPNQISQIDLQGVAQSIERNDPPGEIFRTVVEQTASLCSGGGSQELVEELCNDEDLANAFMEMLHRSMRQGL</sequence>
<dbReference type="SMART" id="SM00213">
    <property type="entry name" value="UBQ"/>
    <property type="match status" value="1"/>
</dbReference>
<feature type="compositionally biased region" description="Low complexity" evidence="1">
    <location>
        <begin position="10"/>
        <end position="25"/>
    </location>
</feature>
<dbReference type="InParanoid" id="A0A2G5D809"/>
<proteinExistence type="predicted"/>
<feature type="compositionally biased region" description="Polar residues" evidence="1">
    <location>
        <begin position="717"/>
        <end position="729"/>
    </location>
</feature>
<feature type="compositionally biased region" description="Polar residues" evidence="1">
    <location>
        <begin position="181"/>
        <end position="196"/>
    </location>
</feature>
<dbReference type="GO" id="GO:0031593">
    <property type="term" value="F:polyubiquitin modification-dependent protein binding"/>
    <property type="evidence" value="ECO:0007669"/>
    <property type="project" value="TreeGrafter"/>
</dbReference>
<dbReference type="Pfam" id="PF00240">
    <property type="entry name" value="ubiquitin"/>
    <property type="match status" value="1"/>
</dbReference>
<dbReference type="PANTHER" id="PTHR15204:SF5">
    <property type="entry name" value="LARGE PROLINE-RICH PROTEIN BAG6 ISOFORM X1"/>
    <property type="match status" value="1"/>
</dbReference>
<dbReference type="Proteomes" id="UP000230069">
    <property type="component" value="Unassembled WGS sequence"/>
</dbReference>
<dbReference type="SUPFAM" id="SSF54236">
    <property type="entry name" value="Ubiquitin-like"/>
    <property type="match status" value="1"/>
</dbReference>
<keyword evidence="4" id="KW-1185">Reference proteome</keyword>
<dbReference type="PROSITE" id="PS00299">
    <property type="entry name" value="UBIQUITIN_1"/>
    <property type="match status" value="1"/>
</dbReference>
<dbReference type="STRING" id="218851.A0A2G5D809"/>
<dbReference type="InterPro" id="IPR019956">
    <property type="entry name" value="Ubiquitin_dom"/>
</dbReference>
<dbReference type="OrthoDB" id="267397at2759"/>
<feature type="compositionally biased region" description="Low complexity" evidence="1">
    <location>
        <begin position="513"/>
        <end position="530"/>
    </location>
</feature>
<dbReference type="GO" id="GO:0071818">
    <property type="term" value="C:BAT3 complex"/>
    <property type="evidence" value="ECO:0007669"/>
    <property type="project" value="TreeGrafter"/>
</dbReference>
<feature type="compositionally biased region" description="Polar residues" evidence="1">
    <location>
        <begin position="548"/>
        <end position="559"/>
    </location>
</feature>
<feature type="region of interest" description="Disordered" evidence="1">
    <location>
        <begin position="444"/>
        <end position="470"/>
    </location>
</feature>
<dbReference type="GO" id="GO:0036503">
    <property type="term" value="P:ERAD pathway"/>
    <property type="evidence" value="ECO:0007669"/>
    <property type="project" value="TreeGrafter"/>
</dbReference>
<dbReference type="InterPro" id="IPR029071">
    <property type="entry name" value="Ubiquitin-like_domsf"/>
</dbReference>
<dbReference type="FunCoup" id="A0A2G5D809">
    <property type="interactions" value="2270"/>
</dbReference>
<feature type="region of interest" description="Disordered" evidence="1">
    <location>
        <begin position="180"/>
        <end position="239"/>
    </location>
</feature>
<feature type="region of interest" description="Disordered" evidence="1">
    <location>
        <begin position="103"/>
        <end position="131"/>
    </location>
</feature>
<evidence type="ECO:0000256" key="1">
    <source>
        <dbReference type="SAM" id="MobiDB-lite"/>
    </source>
</evidence>
<feature type="region of interest" description="Disordered" evidence="1">
    <location>
        <begin position="487"/>
        <end position="532"/>
    </location>
</feature>
<reference evidence="3 4" key="1">
    <citation type="submission" date="2017-09" db="EMBL/GenBank/DDBJ databases">
        <title>WGS assembly of Aquilegia coerulea Goldsmith.</title>
        <authorList>
            <person name="Hodges S."/>
            <person name="Kramer E."/>
            <person name="Nordborg M."/>
            <person name="Tomkins J."/>
            <person name="Borevitz J."/>
            <person name="Derieg N."/>
            <person name="Yan J."/>
            <person name="Mihaltcheva S."/>
            <person name="Hayes R.D."/>
            <person name="Rokhsar D."/>
        </authorList>
    </citation>
    <scope>NUCLEOTIDE SEQUENCE [LARGE SCALE GENOMIC DNA]</scope>
    <source>
        <strain evidence="4">cv. Goldsmith</strain>
    </source>
</reference>
<feature type="region of interest" description="Disordered" evidence="1">
    <location>
        <begin position="548"/>
        <end position="701"/>
    </location>
</feature>
<evidence type="ECO:0000313" key="4">
    <source>
        <dbReference type="Proteomes" id="UP000230069"/>
    </source>
</evidence>
<accession>A0A2G5D809</accession>
<dbReference type="CDD" id="cd17039">
    <property type="entry name" value="Ubl_ubiquitin_like"/>
    <property type="match status" value="1"/>
</dbReference>
<feature type="compositionally biased region" description="Low complexity" evidence="1">
    <location>
        <begin position="618"/>
        <end position="637"/>
    </location>
</feature>
<feature type="region of interest" description="Disordered" evidence="1">
    <location>
        <begin position="1"/>
        <end position="25"/>
    </location>
</feature>
<feature type="compositionally biased region" description="Polar residues" evidence="1">
    <location>
        <begin position="223"/>
        <end position="233"/>
    </location>
</feature>
<feature type="compositionally biased region" description="Basic and acidic residues" evidence="1">
    <location>
        <begin position="639"/>
        <end position="648"/>
    </location>
</feature>
<feature type="compositionally biased region" description="Basic and acidic residues" evidence="1">
    <location>
        <begin position="590"/>
        <end position="605"/>
    </location>
</feature>
<organism evidence="3 4">
    <name type="scientific">Aquilegia coerulea</name>
    <name type="common">Rocky mountain columbine</name>
    <dbReference type="NCBI Taxonomy" id="218851"/>
    <lineage>
        <taxon>Eukaryota</taxon>
        <taxon>Viridiplantae</taxon>
        <taxon>Streptophyta</taxon>
        <taxon>Embryophyta</taxon>
        <taxon>Tracheophyta</taxon>
        <taxon>Spermatophyta</taxon>
        <taxon>Magnoliopsida</taxon>
        <taxon>Ranunculales</taxon>
        <taxon>Ranunculaceae</taxon>
        <taxon>Thalictroideae</taxon>
        <taxon>Aquilegia</taxon>
    </lineage>
</organism>
<dbReference type="InterPro" id="IPR019954">
    <property type="entry name" value="Ubiquitin_CS"/>
</dbReference>
<feature type="compositionally biased region" description="Polar residues" evidence="1">
    <location>
        <begin position="487"/>
        <end position="504"/>
    </location>
</feature>
<dbReference type="PANTHER" id="PTHR15204">
    <property type="entry name" value="LARGE PROLINE-RICH PROTEIN BAG6"/>
    <property type="match status" value="1"/>
</dbReference>
<protein>
    <recommendedName>
        <fullName evidence="2">Ubiquitin-like domain-containing protein</fullName>
    </recommendedName>
</protein>
<dbReference type="PROSITE" id="PS50053">
    <property type="entry name" value="UBIQUITIN_2"/>
    <property type="match status" value="1"/>
</dbReference>
<dbReference type="AlphaFoldDB" id="A0A2G5D809"/>
<feature type="domain" description="Ubiquitin-like" evidence="2">
    <location>
        <begin position="26"/>
        <end position="98"/>
    </location>
</feature>
<feature type="region of interest" description="Disordered" evidence="1">
    <location>
        <begin position="717"/>
        <end position="749"/>
    </location>
</feature>
<dbReference type="Gene3D" id="3.10.20.90">
    <property type="entry name" value="Phosphatidylinositol 3-kinase Catalytic Subunit, Chain A, domain 1"/>
    <property type="match status" value="1"/>
</dbReference>
<dbReference type="InterPro" id="IPR000626">
    <property type="entry name" value="Ubiquitin-like_dom"/>
</dbReference>
<dbReference type="PRINTS" id="PR00348">
    <property type="entry name" value="UBIQUITIN"/>
</dbReference>